<evidence type="ECO:0000313" key="3">
    <source>
        <dbReference type="Proteomes" id="UP001223072"/>
    </source>
</evidence>
<dbReference type="Proteomes" id="UP001223072">
    <property type="component" value="Unassembled WGS sequence"/>
</dbReference>
<organism evidence="2 3">
    <name type="scientific">Streptomyces turgidiscabies</name>
    <dbReference type="NCBI Taxonomy" id="85558"/>
    <lineage>
        <taxon>Bacteria</taxon>
        <taxon>Bacillati</taxon>
        <taxon>Actinomycetota</taxon>
        <taxon>Actinomycetes</taxon>
        <taxon>Kitasatosporales</taxon>
        <taxon>Streptomycetaceae</taxon>
        <taxon>Streptomyces</taxon>
    </lineage>
</organism>
<dbReference type="RefSeq" id="WP_307624737.1">
    <property type="nucleotide sequence ID" value="NZ_JAUSZS010000002.1"/>
</dbReference>
<dbReference type="InterPro" id="IPR046196">
    <property type="entry name" value="DUF6228"/>
</dbReference>
<protein>
    <recommendedName>
        <fullName evidence="4">Permease</fullName>
    </recommendedName>
</protein>
<name>A0ABU0REU4_9ACTN</name>
<evidence type="ECO:0000256" key="1">
    <source>
        <dbReference type="SAM" id="MobiDB-lite"/>
    </source>
</evidence>
<sequence>MSSPDNGTDGSTDNEPSVTLRCHDNSSVGVRLCERYGVDEDSVHYAVELRAPGLTARADDVVAWAWGSGLEAFLEALASDWRGWDGERSWETDDTDLAVSAVFRSGGYVGLTWTVRPWPGSADGWAASVTTWLEAGEQMTSLAADVRRFLGEERT</sequence>
<evidence type="ECO:0008006" key="4">
    <source>
        <dbReference type="Google" id="ProtNLM"/>
    </source>
</evidence>
<accession>A0ABU0REU4</accession>
<keyword evidence="3" id="KW-1185">Reference proteome</keyword>
<evidence type="ECO:0000313" key="2">
    <source>
        <dbReference type="EMBL" id="MDQ0930517.1"/>
    </source>
</evidence>
<comment type="caution">
    <text evidence="2">The sequence shown here is derived from an EMBL/GenBank/DDBJ whole genome shotgun (WGS) entry which is preliminary data.</text>
</comment>
<reference evidence="2 3" key="1">
    <citation type="submission" date="2023-07" db="EMBL/GenBank/DDBJ databases">
        <title>Comparative genomics of wheat-associated soil bacteria to identify genetic determinants of phenazine resistance.</title>
        <authorList>
            <person name="Mouncey N."/>
        </authorList>
    </citation>
    <scope>NUCLEOTIDE SEQUENCE [LARGE SCALE GENOMIC DNA]</scope>
    <source>
        <strain evidence="2 3">W2I16</strain>
    </source>
</reference>
<feature type="region of interest" description="Disordered" evidence="1">
    <location>
        <begin position="1"/>
        <end position="20"/>
    </location>
</feature>
<feature type="compositionally biased region" description="Polar residues" evidence="1">
    <location>
        <begin position="1"/>
        <end position="17"/>
    </location>
</feature>
<dbReference type="EMBL" id="JAUSZS010000002">
    <property type="protein sequence ID" value="MDQ0930517.1"/>
    <property type="molecule type" value="Genomic_DNA"/>
</dbReference>
<dbReference type="Pfam" id="PF19739">
    <property type="entry name" value="DUF6228"/>
    <property type="match status" value="1"/>
</dbReference>
<proteinExistence type="predicted"/>
<gene>
    <name evidence="2" type="ORF">QFZ49_000424</name>
</gene>